<dbReference type="InterPro" id="IPR004360">
    <property type="entry name" value="Glyas_Fos-R_dOase_dom"/>
</dbReference>
<proteinExistence type="predicted"/>
<dbReference type="InterPro" id="IPR029068">
    <property type="entry name" value="Glyas_Bleomycin-R_OHBP_Dase"/>
</dbReference>
<dbReference type="Gene3D" id="3.10.180.10">
    <property type="entry name" value="2,3-Dihydroxybiphenyl 1,2-Dioxygenase, domain 1"/>
    <property type="match status" value="1"/>
</dbReference>
<dbReference type="PANTHER" id="PTHR36503:SF1">
    <property type="entry name" value="BLR2520 PROTEIN"/>
    <property type="match status" value="1"/>
</dbReference>
<dbReference type="Proteomes" id="UP000064921">
    <property type="component" value="Chromosome"/>
</dbReference>
<dbReference type="RefSeq" id="WP_058898092.1">
    <property type="nucleotide sequence ID" value="NZ_CP013068.1"/>
</dbReference>
<keyword evidence="3" id="KW-1185">Reference proteome</keyword>
<dbReference type="STRING" id="121719.APZ00_03715"/>
<sequence>MNSGQVKITTTVLCLPVSDPGRSLAFYQNVFGYRDAAIEDGIIALELPSLSLFLMERTAFEAYSRKAGRGVQFPGADCGAIISCAMTTRDAVDAMMKAAPSHGGSVSGRPAIDEASGGYTGYVTDPDGYLWELVFPLQRSEAADAFG</sequence>
<feature type="domain" description="VOC" evidence="1">
    <location>
        <begin position="7"/>
        <end position="136"/>
    </location>
</feature>
<evidence type="ECO:0000259" key="1">
    <source>
        <dbReference type="PROSITE" id="PS51819"/>
    </source>
</evidence>
<dbReference type="InterPro" id="IPR037523">
    <property type="entry name" value="VOC_core"/>
</dbReference>
<reference evidence="2 3" key="1">
    <citation type="submission" date="2015-10" db="EMBL/GenBank/DDBJ databases">
        <title>The world's first case of liver abscess caused by Pannonibacter phragmitetus.</title>
        <authorList>
            <person name="Ming D."/>
            <person name="Wang M."/>
            <person name="Zhou Y."/>
            <person name="Jiang T."/>
            <person name="Hu S."/>
        </authorList>
    </citation>
    <scope>NUCLEOTIDE SEQUENCE [LARGE SCALE GENOMIC DNA]</scope>
    <source>
        <strain evidence="2 3">31801</strain>
    </source>
</reference>
<dbReference type="AlphaFoldDB" id="A0A0U3N9C4"/>
<dbReference type="PROSITE" id="PS51819">
    <property type="entry name" value="VOC"/>
    <property type="match status" value="1"/>
</dbReference>
<accession>A0A0U3N9C4</accession>
<protein>
    <recommendedName>
        <fullName evidence="1">VOC domain-containing protein</fullName>
    </recommendedName>
</protein>
<gene>
    <name evidence="2" type="ORF">APZ00_03715</name>
</gene>
<name>A0A0U3N9C4_9HYPH</name>
<evidence type="ECO:0000313" key="3">
    <source>
        <dbReference type="Proteomes" id="UP000064921"/>
    </source>
</evidence>
<dbReference type="EMBL" id="CP013068">
    <property type="protein sequence ID" value="ALV26288.1"/>
    <property type="molecule type" value="Genomic_DNA"/>
</dbReference>
<dbReference type="KEGG" id="pphr:APZ00_03715"/>
<dbReference type="Pfam" id="PF00903">
    <property type="entry name" value="Glyoxalase"/>
    <property type="match status" value="1"/>
</dbReference>
<dbReference type="SUPFAM" id="SSF54593">
    <property type="entry name" value="Glyoxalase/Bleomycin resistance protein/Dihydroxybiphenyl dioxygenase"/>
    <property type="match status" value="1"/>
</dbReference>
<dbReference type="PANTHER" id="PTHR36503">
    <property type="entry name" value="BLR2520 PROTEIN"/>
    <property type="match status" value="1"/>
</dbReference>
<organism evidence="2 3">
    <name type="scientific">Pannonibacter phragmitetus</name>
    <dbReference type="NCBI Taxonomy" id="121719"/>
    <lineage>
        <taxon>Bacteria</taxon>
        <taxon>Pseudomonadati</taxon>
        <taxon>Pseudomonadota</taxon>
        <taxon>Alphaproteobacteria</taxon>
        <taxon>Hyphomicrobiales</taxon>
        <taxon>Stappiaceae</taxon>
        <taxon>Pannonibacter</taxon>
    </lineage>
</organism>
<evidence type="ECO:0000313" key="2">
    <source>
        <dbReference type="EMBL" id="ALV26288.1"/>
    </source>
</evidence>